<evidence type="ECO:0000259" key="15">
    <source>
        <dbReference type="PROSITE" id="PS50109"/>
    </source>
</evidence>
<evidence type="ECO:0000256" key="4">
    <source>
        <dbReference type="ARBA" id="ARBA00022553"/>
    </source>
</evidence>
<dbReference type="Pfam" id="PF13675">
    <property type="entry name" value="PilJ"/>
    <property type="match status" value="1"/>
</dbReference>
<dbReference type="Gene3D" id="1.20.5.1930">
    <property type="match status" value="1"/>
</dbReference>
<evidence type="ECO:0000256" key="7">
    <source>
        <dbReference type="ARBA" id="ARBA00022741"/>
    </source>
</evidence>
<keyword evidence="8" id="KW-0418">Kinase</keyword>
<evidence type="ECO:0000256" key="6">
    <source>
        <dbReference type="ARBA" id="ARBA00022692"/>
    </source>
</evidence>
<keyword evidence="13" id="KW-0175">Coiled coil</keyword>
<evidence type="ECO:0000256" key="8">
    <source>
        <dbReference type="ARBA" id="ARBA00022777"/>
    </source>
</evidence>
<keyword evidence="6 14" id="KW-0812">Transmembrane</keyword>
<dbReference type="SUPFAM" id="SSF55874">
    <property type="entry name" value="ATPase domain of HSP90 chaperone/DNA topoisomerase II/histidine kinase"/>
    <property type="match status" value="1"/>
</dbReference>
<evidence type="ECO:0000256" key="11">
    <source>
        <dbReference type="ARBA" id="ARBA00023012"/>
    </source>
</evidence>
<dbReference type="InterPro" id="IPR000014">
    <property type="entry name" value="PAS"/>
</dbReference>
<dbReference type="Pfam" id="PF02518">
    <property type="entry name" value="HATPase_c"/>
    <property type="match status" value="1"/>
</dbReference>
<protein>
    <recommendedName>
        <fullName evidence="3">histidine kinase</fullName>
        <ecNumber evidence="3">2.7.13.3</ecNumber>
    </recommendedName>
</protein>
<evidence type="ECO:0000256" key="13">
    <source>
        <dbReference type="SAM" id="Coils"/>
    </source>
</evidence>
<evidence type="ECO:0000256" key="1">
    <source>
        <dbReference type="ARBA" id="ARBA00000085"/>
    </source>
</evidence>
<evidence type="ECO:0000256" key="14">
    <source>
        <dbReference type="SAM" id="Phobius"/>
    </source>
</evidence>
<keyword evidence="9" id="KW-0067">ATP-binding</keyword>
<dbReference type="InterPro" id="IPR029095">
    <property type="entry name" value="NarX-like_N"/>
</dbReference>
<keyword evidence="18" id="KW-1185">Reference proteome</keyword>
<keyword evidence="5" id="KW-0808">Transferase</keyword>
<dbReference type="InterPro" id="IPR003594">
    <property type="entry name" value="HATPase_dom"/>
</dbReference>
<feature type="transmembrane region" description="Helical" evidence="14">
    <location>
        <begin position="198"/>
        <end position="216"/>
    </location>
</feature>
<feature type="domain" description="Histidine kinase" evidence="15">
    <location>
        <begin position="514"/>
        <end position="609"/>
    </location>
</feature>
<dbReference type="Pfam" id="PF07730">
    <property type="entry name" value="HisKA_3"/>
    <property type="match status" value="1"/>
</dbReference>
<sequence length="613" mass="69709">MTGQVKKIALDTTTFLRVQKWYLLAFAGIAVTIIIAQILIQQHLSSQLNDSRIINVAGRQRAFSQKLVKEVMLLKTVAPDKTLQLKILNDLKQTLYIWKTSHNGLQNGNDSIGLPKEVNSIILNLFSELNPHHKAMVNAVETILKEGGGLNIHSNSYADELQILLTNEQPFLMKMDAIVNEYDQQSKERLEKLKLKELLLFGFSLLILFLEIVFIFRPLSLQIRSTISKLIQSQEETENNAKEIKSLFVEKEKSLQELQELNFVIDNAALFASARNDGSIVFISKKFLELLDHSKSKLTLTISEVLTQNQGQQQYLHEILSSKQRNIRTEEIEITTFTGEKIWLDMSIIPMHQSSLVQSVLILCSDITERKNNQIKIEELTKQNYEENIRQKQLQASQIVEGQEEERKRIAKDIHDGIGQMLTALKFNIESINLSQKEKTKEKIEYLKILTSDLIKGVRTATFNLTPPELQDHGIFPALQKMTHELGKLTGQNILFENKASENIRFDSLAETNIYRVTQEAVNNAIKYAQANYILVTINYKDNILSVLIDDDGKGFDSAILDQAPKNNSEGGMGVFFMKERIGYIDGRLFINSIPGEGTRVTINYNLKLDGSK</sequence>
<keyword evidence="12 14" id="KW-0472">Membrane</keyword>
<evidence type="ECO:0000313" key="17">
    <source>
        <dbReference type="EMBL" id="MDT0620363.1"/>
    </source>
</evidence>
<dbReference type="Gene3D" id="3.30.450.20">
    <property type="entry name" value="PAS domain"/>
    <property type="match status" value="1"/>
</dbReference>
<dbReference type="InterPro" id="IPR036890">
    <property type="entry name" value="HATPase_C_sf"/>
</dbReference>
<proteinExistence type="predicted"/>
<dbReference type="RefSeq" id="WP_311386784.1">
    <property type="nucleotide sequence ID" value="NZ_JAVRHU010000001.1"/>
</dbReference>
<keyword evidence="4" id="KW-0597">Phosphoprotein</keyword>
<feature type="coiled-coil region" evidence="13">
    <location>
        <begin position="368"/>
        <end position="395"/>
    </location>
</feature>
<dbReference type="SMART" id="SM00387">
    <property type="entry name" value="HATPase_c"/>
    <property type="match status" value="1"/>
</dbReference>
<dbReference type="Proteomes" id="UP001250662">
    <property type="component" value="Unassembled WGS sequence"/>
</dbReference>
<evidence type="ECO:0000313" key="18">
    <source>
        <dbReference type="Proteomes" id="UP001250662"/>
    </source>
</evidence>
<dbReference type="EMBL" id="JAVRHU010000001">
    <property type="protein sequence ID" value="MDT0620363.1"/>
    <property type="molecule type" value="Genomic_DNA"/>
</dbReference>
<dbReference type="InterPro" id="IPR050482">
    <property type="entry name" value="Sensor_HK_TwoCompSys"/>
</dbReference>
<dbReference type="Pfam" id="PF13426">
    <property type="entry name" value="PAS_9"/>
    <property type="match status" value="1"/>
</dbReference>
<dbReference type="EC" id="2.7.13.3" evidence="3"/>
<organism evidence="17 18">
    <name type="scientific">Croceitalea vernalis</name>
    <dbReference type="NCBI Taxonomy" id="3075599"/>
    <lineage>
        <taxon>Bacteria</taxon>
        <taxon>Pseudomonadati</taxon>
        <taxon>Bacteroidota</taxon>
        <taxon>Flavobacteriia</taxon>
        <taxon>Flavobacteriales</taxon>
        <taxon>Flavobacteriaceae</taxon>
        <taxon>Croceitalea</taxon>
    </lineage>
</organism>
<evidence type="ECO:0000256" key="2">
    <source>
        <dbReference type="ARBA" id="ARBA00004141"/>
    </source>
</evidence>
<dbReference type="Gene3D" id="3.30.565.10">
    <property type="entry name" value="Histidine kinase-like ATPase, C-terminal domain"/>
    <property type="match status" value="1"/>
</dbReference>
<keyword evidence="11" id="KW-0902">Two-component regulatory system</keyword>
<dbReference type="InterPro" id="IPR035965">
    <property type="entry name" value="PAS-like_dom_sf"/>
</dbReference>
<dbReference type="NCBIfam" id="TIGR00229">
    <property type="entry name" value="sensory_box"/>
    <property type="match status" value="1"/>
</dbReference>
<comment type="caution">
    <text evidence="17">The sequence shown here is derived from an EMBL/GenBank/DDBJ whole genome shotgun (WGS) entry which is preliminary data.</text>
</comment>
<gene>
    <name evidence="17" type="ORF">RM520_01925</name>
</gene>
<dbReference type="InterPro" id="IPR011712">
    <property type="entry name" value="Sig_transdc_His_kin_sub3_dim/P"/>
</dbReference>
<feature type="transmembrane region" description="Helical" evidence="14">
    <location>
        <begin position="21"/>
        <end position="40"/>
    </location>
</feature>
<dbReference type="PROSITE" id="PS50113">
    <property type="entry name" value="PAC"/>
    <property type="match status" value="1"/>
</dbReference>
<comment type="subcellular location">
    <subcellularLocation>
        <location evidence="2">Membrane</location>
        <topology evidence="2">Multi-pass membrane protein</topology>
    </subcellularLocation>
</comment>
<evidence type="ECO:0000256" key="10">
    <source>
        <dbReference type="ARBA" id="ARBA00022989"/>
    </source>
</evidence>
<comment type="catalytic activity">
    <reaction evidence="1">
        <text>ATP + protein L-histidine = ADP + protein N-phospho-L-histidine.</text>
        <dbReference type="EC" id="2.7.13.3"/>
    </reaction>
</comment>
<evidence type="ECO:0000259" key="16">
    <source>
        <dbReference type="PROSITE" id="PS50113"/>
    </source>
</evidence>
<dbReference type="PANTHER" id="PTHR24421:SF10">
    <property type="entry name" value="NITRATE_NITRITE SENSOR PROTEIN NARQ"/>
    <property type="match status" value="1"/>
</dbReference>
<dbReference type="InterPro" id="IPR000700">
    <property type="entry name" value="PAS-assoc_C"/>
</dbReference>
<dbReference type="CDD" id="cd16917">
    <property type="entry name" value="HATPase_UhpB-NarQ-NarX-like"/>
    <property type="match status" value="1"/>
</dbReference>
<evidence type="ECO:0000256" key="9">
    <source>
        <dbReference type="ARBA" id="ARBA00022840"/>
    </source>
</evidence>
<reference evidence="17 18" key="1">
    <citation type="submission" date="2023-09" db="EMBL/GenBank/DDBJ databases">
        <authorList>
            <person name="Rey-Velasco X."/>
        </authorList>
    </citation>
    <scope>NUCLEOTIDE SEQUENCE [LARGE SCALE GENOMIC DNA]</scope>
    <source>
        <strain evidence="17 18">P007</strain>
    </source>
</reference>
<dbReference type="SUPFAM" id="SSF55785">
    <property type="entry name" value="PYP-like sensor domain (PAS domain)"/>
    <property type="match status" value="1"/>
</dbReference>
<evidence type="ECO:0000256" key="5">
    <source>
        <dbReference type="ARBA" id="ARBA00022679"/>
    </source>
</evidence>
<keyword evidence="10 14" id="KW-1133">Transmembrane helix</keyword>
<dbReference type="PANTHER" id="PTHR24421">
    <property type="entry name" value="NITRATE/NITRITE SENSOR PROTEIN NARX-RELATED"/>
    <property type="match status" value="1"/>
</dbReference>
<accession>A0ABU3BD09</accession>
<feature type="domain" description="PAC" evidence="16">
    <location>
        <begin position="328"/>
        <end position="379"/>
    </location>
</feature>
<evidence type="ECO:0000256" key="3">
    <source>
        <dbReference type="ARBA" id="ARBA00012438"/>
    </source>
</evidence>
<keyword evidence="7" id="KW-0547">Nucleotide-binding</keyword>
<dbReference type="InterPro" id="IPR005467">
    <property type="entry name" value="His_kinase_dom"/>
</dbReference>
<name>A0ABU3BD09_9FLAO</name>
<evidence type="ECO:0000256" key="12">
    <source>
        <dbReference type="ARBA" id="ARBA00023136"/>
    </source>
</evidence>
<dbReference type="PROSITE" id="PS50109">
    <property type="entry name" value="HIS_KIN"/>
    <property type="match status" value="1"/>
</dbReference>